<comment type="catalytic activity">
    <reaction evidence="4">
        <text>melleolide F + FADH2 + chloride + O2 = 6'-chloromelleolide F + FAD + 2 H2O + H(+)</text>
        <dbReference type="Rhea" id="RHEA:67160"/>
        <dbReference type="ChEBI" id="CHEBI:15377"/>
        <dbReference type="ChEBI" id="CHEBI:15378"/>
        <dbReference type="ChEBI" id="CHEBI:15379"/>
        <dbReference type="ChEBI" id="CHEBI:17996"/>
        <dbReference type="ChEBI" id="CHEBI:57692"/>
        <dbReference type="ChEBI" id="CHEBI:58307"/>
        <dbReference type="ChEBI" id="CHEBI:167712"/>
        <dbReference type="ChEBI" id="CHEBI:167713"/>
    </reaction>
    <physiologicalReaction direction="left-to-right" evidence="4">
        <dbReference type="Rhea" id="RHEA:67161"/>
    </physiologicalReaction>
</comment>
<evidence type="ECO:0000256" key="3">
    <source>
        <dbReference type="ARBA" id="ARBA00023033"/>
    </source>
</evidence>
<evidence type="ECO:0000313" key="6">
    <source>
        <dbReference type="Proteomes" id="UP001222325"/>
    </source>
</evidence>
<dbReference type="GO" id="GO:0140907">
    <property type="term" value="F:flavin-dependent halogenase activity"/>
    <property type="evidence" value="ECO:0007669"/>
    <property type="project" value="UniProtKB-ARBA"/>
</dbReference>
<accession>A0AAD6XJ56</accession>
<comment type="caution">
    <text evidence="5">The sequence shown here is derived from an EMBL/GenBank/DDBJ whole genome shotgun (WGS) entry which is preliminary data.</text>
</comment>
<dbReference type="AlphaFoldDB" id="A0AAD6XJ56"/>
<reference evidence="5" key="1">
    <citation type="submission" date="2023-03" db="EMBL/GenBank/DDBJ databases">
        <title>Massive genome expansion in bonnet fungi (Mycena s.s.) driven by repeated elements and novel gene families across ecological guilds.</title>
        <authorList>
            <consortium name="Lawrence Berkeley National Laboratory"/>
            <person name="Harder C.B."/>
            <person name="Miyauchi S."/>
            <person name="Viragh M."/>
            <person name="Kuo A."/>
            <person name="Thoen E."/>
            <person name="Andreopoulos B."/>
            <person name="Lu D."/>
            <person name="Skrede I."/>
            <person name="Drula E."/>
            <person name="Henrissat B."/>
            <person name="Morin E."/>
            <person name="Kohler A."/>
            <person name="Barry K."/>
            <person name="LaButti K."/>
            <person name="Morin E."/>
            <person name="Salamov A."/>
            <person name="Lipzen A."/>
            <person name="Mereny Z."/>
            <person name="Hegedus B."/>
            <person name="Baldrian P."/>
            <person name="Stursova M."/>
            <person name="Weitz H."/>
            <person name="Taylor A."/>
            <person name="Grigoriev I.V."/>
            <person name="Nagy L.G."/>
            <person name="Martin F."/>
            <person name="Kauserud H."/>
        </authorList>
    </citation>
    <scope>NUCLEOTIDE SEQUENCE</scope>
    <source>
        <strain evidence="5">CBHHK173m</strain>
    </source>
</reference>
<protein>
    <submittedName>
        <fullName evidence="5">Halogenase</fullName>
    </submittedName>
</protein>
<dbReference type="PANTHER" id="PTHR43747">
    <property type="entry name" value="FAD-BINDING PROTEIN"/>
    <property type="match status" value="1"/>
</dbReference>
<keyword evidence="6" id="KW-1185">Reference proteome</keyword>
<dbReference type="InterPro" id="IPR006905">
    <property type="entry name" value="Flavin_halogenase"/>
</dbReference>
<dbReference type="Pfam" id="PF04820">
    <property type="entry name" value="Trp_halogenase"/>
    <property type="match status" value="2"/>
</dbReference>
<evidence type="ECO:0000256" key="4">
    <source>
        <dbReference type="ARBA" id="ARBA00049364"/>
    </source>
</evidence>
<evidence type="ECO:0000313" key="5">
    <source>
        <dbReference type="EMBL" id="KAJ7075067.1"/>
    </source>
</evidence>
<comment type="similarity">
    <text evidence="1">Belongs to the flavin-dependent halogenase family.</text>
</comment>
<gene>
    <name evidence="5" type="ORF">B0H15DRAFT_42985</name>
</gene>
<evidence type="ECO:0000256" key="1">
    <source>
        <dbReference type="ARBA" id="ARBA00005706"/>
    </source>
</evidence>
<proteinExistence type="inferred from homology"/>
<sequence length="527" mass="57838">MRQAHPTMSAGEIPASTNILVIGGGPAGSFAAATLARDGFEVTLLEREHFPRYQIGETMLPSMRTFLRFIGAEQKVADFGFEVKPGAALKLSQTKREGYTDFVNPNPKNHSWNVTRGEFDEILLRHASESGARVIEGVSVTQVKFSPENDKQPVSAEWKSDARSMGEIKFNWLVDASGRNGIMSTRYLRNRKFSKTLRSIAWWGYWTGTNKYSPGTSRENAPWFEALSDESGWAWFIPLHGGKVSIGFVLREDVGKAKKAEVSGPDPNVEHYHNQFKFVPGLKKLLGNAQFLGEVKSAGDYSYNATAYGGPHFRIAGDAGAFIDPLFSSGVHLAFSSALSAACTIVASIRGQCTEEQAIQFHTEKTEVSYTRFMIVVLGVYKQITSQEFPVLADIDEDNFDRAFAFLRPVIQGASDIDPTVTKEMVQKTIDFCAHATGFFTDPEMEKEVSKRINPELMVTNGPIMGPNTIAATAGDDEQAKLVLQRLNARKAIIGIKGFEPNFRGECFGGFAMVAERGNLGLAGVAA</sequence>
<keyword evidence="2" id="KW-0560">Oxidoreductase</keyword>
<dbReference type="GO" id="GO:0004497">
    <property type="term" value="F:monooxygenase activity"/>
    <property type="evidence" value="ECO:0007669"/>
    <property type="project" value="UniProtKB-KW"/>
</dbReference>
<keyword evidence="3" id="KW-0503">Monooxygenase</keyword>
<evidence type="ECO:0000256" key="2">
    <source>
        <dbReference type="ARBA" id="ARBA00023002"/>
    </source>
</evidence>
<dbReference type="PRINTS" id="PR00420">
    <property type="entry name" value="RNGMNOXGNASE"/>
</dbReference>
<name>A0AAD6XJ56_9AGAR</name>
<dbReference type="Proteomes" id="UP001222325">
    <property type="component" value="Unassembled WGS sequence"/>
</dbReference>
<organism evidence="5 6">
    <name type="scientific">Mycena belliarum</name>
    <dbReference type="NCBI Taxonomy" id="1033014"/>
    <lineage>
        <taxon>Eukaryota</taxon>
        <taxon>Fungi</taxon>
        <taxon>Dikarya</taxon>
        <taxon>Basidiomycota</taxon>
        <taxon>Agaricomycotina</taxon>
        <taxon>Agaricomycetes</taxon>
        <taxon>Agaricomycetidae</taxon>
        <taxon>Agaricales</taxon>
        <taxon>Marasmiineae</taxon>
        <taxon>Mycenaceae</taxon>
        <taxon>Mycena</taxon>
    </lineage>
</organism>
<dbReference type="Gene3D" id="3.50.50.60">
    <property type="entry name" value="FAD/NAD(P)-binding domain"/>
    <property type="match status" value="1"/>
</dbReference>
<dbReference type="EMBL" id="JARJCN010000104">
    <property type="protein sequence ID" value="KAJ7075067.1"/>
    <property type="molecule type" value="Genomic_DNA"/>
</dbReference>
<dbReference type="InterPro" id="IPR036188">
    <property type="entry name" value="FAD/NAD-bd_sf"/>
</dbReference>
<dbReference type="InterPro" id="IPR050816">
    <property type="entry name" value="Flavin-dep_Halogenase_NPB"/>
</dbReference>
<dbReference type="GO" id="GO:0044550">
    <property type="term" value="P:secondary metabolite biosynthetic process"/>
    <property type="evidence" value="ECO:0007669"/>
    <property type="project" value="UniProtKB-ARBA"/>
</dbReference>
<dbReference type="SUPFAM" id="SSF51905">
    <property type="entry name" value="FAD/NAD(P)-binding domain"/>
    <property type="match status" value="1"/>
</dbReference>
<dbReference type="PANTHER" id="PTHR43747:SF5">
    <property type="entry name" value="FAD-BINDING DOMAIN-CONTAINING PROTEIN"/>
    <property type="match status" value="1"/>
</dbReference>